<keyword evidence="2" id="KW-1185">Reference proteome</keyword>
<dbReference type="InterPro" id="IPR043502">
    <property type="entry name" value="DNA/RNA_pol_sf"/>
</dbReference>
<dbReference type="OrthoDB" id="5152741at2759"/>
<proteinExistence type="predicted"/>
<accession>A0A8E2DWM0</accession>
<dbReference type="Proteomes" id="UP000250266">
    <property type="component" value="Unassembled WGS sequence"/>
</dbReference>
<name>A0A8E2DWM0_9PEZI</name>
<dbReference type="AlphaFoldDB" id="A0A8E2DWM0"/>
<dbReference type="SUPFAM" id="SSF56672">
    <property type="entry name" value="DNA/RNA polymerases"/>
    <property type="match status" value="1"/>
</dbReference>
<dbReference type="EMBL" id="KV746030">
    <property type="protein sequence ID" value="OCK73047.1"/>
    <property type="molecule type" value="Genomic_DNA"/>
</dbReference>
<gene>
    <name evidence="1" type="ORF">K432DRAFT_313946</name>
</gene>
<feature type="non-terminal residue" evidence="1">
    <location>
        <position position="1"/>
    </location>
</feature>
<evidence type="ECO:0000313" key="1">
    <source>
        <dbReference type="EMBL" id="OCK73047.1"/>
    </source>
</evidence>
<organism evidence="1 2">
    <name type="scientific">Lepidopterella palustris CBS 459.81</name>
    <dbReference type="NCBI Taxonomy" id="1314670"/>
    <lineage>
        <taxon>Eukaryota</taxon>
        <taxon>Fungi</taxon>
        <taxon>Dikarya</taxon>
        <taxon>Ascomycota</taxon>
        <taxon>Pezizomycotina</taxon>
        <taxon>Dothideomycetes</taxon>
        <taxon>Pleosporomycetidae</taxon>
        <taxon>Mytilinidiales</taxon>
        <taxon>Argynnaceae</taxon>
        <taxon>Lepidopterella</taxon>
    </lineage>
</organism>
<sequence length="66" mass="7918">INLELGIKPKFKPLYKVIKKELKTLRKRINKNLVKGYIRLLKSKVVYLILFIDKKGITKLRIYIDF</sequence>
<protein>
    <submittedName>
        <fullName evidence="1">Uncharacterized protein</fullName>
    </submittedName>
</protein>
<reference evidence="1 2" key="1">
    <citation type="journal article" date="2016" name="Nat. Commun.">
        <title>Ectomycorrhizal ecology is imprinted in the genome of the dominant symbiotic fungus Cenococcum geophilum.</title>
        <authorList>
            <consortium name="DOE Joint Genome Institute"/>
            <person name="Peter M."/>
            <person name="Kohler A."/>
            <person name="Ohm R.A."/>
            <person name="Kuo A."/>
            <person name="Krutzmann J."/>
            <person name="Morin E."/>
            <person name="Arend M."/>
            <person name="Barry K.W."/>
            <person name="Binder M."/>
            <person name="Choi C."/>
            <person name="Clum A."/>
            <person name="Copeland A."/>
            <person name="Grisel N."/>
            <person name="Haridas S."/>
            <person name="Kipfer T."/>
            <person name="LaButti K."/>
            <person name="Lindquist E."/>
            <person name="Lipzen A."/>
            <person name="Maire R."/>
            <person name="Meier B."/>
            <person name="Mihaltcheva S."/>
            <person name="Molinier V."/>
            <person name="Murat C."/>
            <person name="Poggeler S."/>
            <person name="Quandt C.A."/>
            <person name="Sperisen C."/>
            <person name="Tritt A."/>
            <person name="Tisserant E."/>
            <person name="Crous P.W."/>
            <person name="Henrissat B."/>
            <person name="Nehls U."/>
            <person name="Egli S."/>
            <person name="Spatafora J.W."/>
            <person name="Grigoriev I.V."/>
            <person name="Martin F.M."/>
        </authorList>
    </citation>
    <scope>NUCLEOTIDE SEQUENCE [LARGE SCALE GENOMIC DNA]</scope>
    <source>
        <strain evidence="1 2">CBS 459.81</strain>
    </source>
</reference>
<dbReference type="Gene3D" id="3.10.10.10">
    <property type="entry name" value="HIV Type 1 Reverse Transcriptase, subunit A, domain 1"/>
    <property type="match status" value="1"/>
</dbReference>
<evidence type="ECO:0000313" key="2">
    <source>
        <dbReference type="Proteomes" id="UP000250266"/>
    </source>
</evidence>